<protein>
    <recommendedName>
        <fullName evidence="3">Lipocalin-like domain-containing protein</fullName>
    </recommendedName>
</protein>
<evidence type="ECO:0000313" key="1">
    <source>
        <dbReference type="EMBL" id="AUD04400.1"/>
    </source>
</evidence>
<name>A0A2K8Z3F0_9BACT</name>
<gene>
    <name evidence="1" type="ORF">CWM47_22685</name>
</gene>
<reference evidence="1 2" key="1">
    <citation type="submission" date="2017-11" db="EMBL/GenBank/DDBJ databases">
        <title>Taxonomic description and genome sequences of Spirosoma HA7 sp. nov., isolated from pollen microhabitat of Corylus avellana.</title>
        <authorList>
            <person name="Ambika Manirajan B."/>
            <person name="Suarez C."/>
            <person name="Ratering S."/>
            <person name="Geissler-Plaum R."/>
            <person name="Cardinale M."/>
            <person name="Sylvia S."/>
        </authorList>
    </citation>
    <scope>NUCLEOTIDE SEQUENCE [LARGE SCALE GENOMIC DNA]</scope>
    <source>
        <strain evidence="1 2">HA7</strain>
    </source>
</reference>
<evidence type="ECO:0000313" key="2">
    <source>
        <dbReference type="Proteomes" id="UP000232883"/>
    </source>
</evidence>
<organism evidence="1 2">
    <name type="scientific">Spirosoma pollinicola</name>
    <dbReference type="NCBI Taxonomy" id="2057025"/>
    <lineage>
        <taxon>Bacteria</taxon>
        <taxon>Pseudomonadati</taxon>
        <taxon>Bacteroidota</taxon>
        <taxon>Cytophagia</taxon>
        <taxon>Cytophagales</taxon>
        <taxon>Cytophagaceae</taxon>
        <taxon>Spirosoma</taxon>
    </lineage>
</organism>
<accession>A0A2K8Z3F0</accession>
<dbReference type="RefSeq" id="WP_100990466.1">
    <property type="nucleotide sequence ID" value="NZ_CP025096.1"/>
</dbReference>
<dbReference type="Proteomes" id="UP000232883">
    <property type="component" value="Chromosome"/>
</dbReference>
<dbReference type="EMBL" id="CP025096">
    <property type="protein sequence ID" value="AUD04400.1"/>
    <property type="molecule type" value="Genomic_DNA"/>
</dbReference>
<dbReference type="OrthoDB" id="954269at2"/>
<evidence type="ECO:0008006" key="3">
    <source>
        <dbReference type="Google" id="ProtNLM"/>
    </source>
</evidence>
<dbReference type="KEGG" id="spir:CWM47_22685"/>
<keyword evidence="2" id="KW-1185">Reference proteome</keyword>
<proteinExistence type="predicted"/>
<sequence length="171" mass="18302">MVPHNAVRSLRTIVLVLFVIGSLTTACKKSGGADDVDPRDQYAGTYVGTSRRTFYVSADIFQGPIPGVSTTTVTKASNPKEIYIENTVVFNGGFTGGYTVKVTAELDGSTFTVIDKSTDQIDLPSGKVDSDYTATGVFDTSTKQIVYSSTARALRNGAQYSRTDETTSTLK</sequence>
<dbReference type="AlphaFoldDB" id="A0A2K8Z3F0"/>